<evidence type="ECO:0000313" key="5">
    <source>
        <dbReference type="EMBL" id="MFD0796782.1"/>
    </source>
</evidence>
<proteinExistence type="predicted"/>
<sequence>MYKNILVTTGVLFLGLLSASAQDDKNEEEGLGTETVTVTKAYTPTVSDAFKIKSVPNLNDSIVLQKKPIRYSIFSVPVASTFTPAKGTASRVERTPPPVLFNSYASVGAGNFGNVNADFYTNRTISRDEDLTIGLNHHSTQGGIEGVQLNDRFASSRLDAAYKMRDRDYDWGADVGLQHKYYNWYGLPDGVFDDATIATIDEGQNYFMGEASGHFNLEDSFFKGVDGKYRRFWDSAQSGENRAILNAAFEFPLNDELFEVGANVDYVGGSFANTSLNSTVNEGGIDYGQLQVGIRPSLQMLRDDLSLNLGVNLVYGMDLENSEANFYIYPAVTASYRLLEETVIAYGGITGELRQNSFHGFVAENPFVSPTLSIAPTDSQYNGYVGARGQLMPNLSYNVKASYSAENNRPLFRLNPQNLFRNDDRGYYFGNSFDVFYDDIKTFGIFGELNVDVNRNFTLGVNAQLNEYTTETDNPAWNLPKIQASLFMDYHIGEQWFAGANLFYVGEREDFSSIAAENVLPSDFLATRITLEGFFDANAHVGYRVNDQLSLFVKASNIANNNYQRWANFQVQGLQVLGGATYKFDF</sequence>
<feature type="signal peptide" evidence="4">
    <location>
        <begin position="1"/>
        <end position="21"/>
    </location>
</feature>
<organism evidence="5 6">
    <name type="scientific">Maribacter chungangensis</name>
    <dbReference type="NCBI Taxonomy" id="1069117"/>
    <lineage>
        <taxon>Bacteria</taxon>
        <taxon>Pseudomonadati</taxon>
        <taxon>Bacteroidota</taxon>
        <taxon>Flavobacteriia</taxon>
        <taxon>Flavobacteriales</taxon>
        <taxon>Flavobacteriaceae</taxon>
        <taxon>Maribacter</taxon>
    </lineage>
</organism>
<accession>A0ABW3B0Y3</accession>
<dbReference type="Gene3D" id="2.40.170.20">
    <property type="entry name" value="TonB-dependent receptor, beta-barrel domain"/>
    <property type="match status" value="1"/>
</dbReference>
<evidence type="ECO:0000256" key="4">
    <source>
        <dbReference type="SAM" id="SignalP"/>
    </source>
</evidence>
<keyword evidence="5" id="KW-0675">Receptor</keyword>
<dbReference type="SUPFAM" id="SSF56935">
    <property type="entry name" value="Porins"/>
    <property type="match status" value="1"/>
</dbReference>
<gene>
    <name evidence="5" type="ORF">ACFQZJ_04870</name>
</gene>
<comment type="subcellular location">
    <subcellularLocation>
        <location evidence="1">Cell outer membrane</location>
    </subcellularLocation>
</comment>
<evidence type="ECO:0000256" key="3">
    <source>
        <dbReference type="ARBA" id="ARBA00023237"/>
    </source>
</evidence>
<keyword evidence="2" id="KW-0472">Membrane</keyword>
<dbReference type="InterPro" id="IPR036942">
    <property type="entry name" value="Beta-barrel_TonB_sf"/>
</dbReference>
<keyword evidence="4" id="KW-0732">Signal</keyword>
<comment type="caution">
    <text evidence="5">The sequence shown here is derived from an EMBL/GenBank/DDBJ whole genome shotgun (WGS) entry which is preliminary data.</text>
</comment>
<evidence type="ECO:0000313" key="6">
    <source>
        <dbReference type="Proteomes" id="UP001597012"/>
    </source>
</evidence>
<feature type="chain" id="PRO_5046322106" evidence="4">
    <location>
        <begin position="22"/>
        <end position="586"/>
    </location>
</feature>
<keyword evidence="6" id="KW-1185">Reference proteome</keyword>
<dbReference type="EMBL" id="JBHTHY010000003">
    <property type="protein sequence ID" value="MFD0796782.1"/>
    <property type="molecule type" value="Genomic_DNA"/>
</dbReference>
<dbReference type="RefSeq" id="WP_379932701.1">
    <property type="nucleotide sequence ID" value="NZ_JBHTHY010000003.1"/>
</dbReference>
<dbReference type="Proteomes" id="UP001597012">
    <property type="component" value="Unassembled WGS sequence"/>
</dbReference>
<name>A0ABW3B0Y3_9FLAO</name>
<protein>
    <submittedName>
        <fullName evidence="5">TonB-dependent receptor</fullName>
    </submittedName>
</protein>
<reference evidence="6" key="1">
    <citation type="journal article" date="2019" name="Int. J. Syst. Evol. Microbiol.">
        <title>The Global Catalogue of Microorganisms (GCM) 10K type strain sequencing project: providing services to taxonomists for standard genome sequencing and annotation.</title>
        <authorList>
            <consortium name="The Broad Institute Genomics Platform"/>
            <consortium name="The Broad Institute Genome Sequencing Center for Infectious Disease"/>
            <person name="Wu L."/>
            <person name="Ma J."/>
        </authorList>
    </citation>
    <scope>NUCLEOTIDE SEQUENCE [LARGE SCALE GENOMIC DNA]</scope>
    <source>
        <strain evidence="6">CCUG 61948</strain>
    </source>
</reference>
<evidence type="ECO:0000256" key="1">
    <source>
        <dbReference type="ARBA" id="ARBA00004442"/>
    </source>
</evidence>
<evidence type="ECO:0000256" key="2">
    <source>
        <dbReference type="ARBA" id="ARBA00023136"/>
    </source>
</evidence>
<keyword evidence="3" id="KW-0998">Cell outer membrane</keyword>